<dbReference type="SMART" id="SM00465">
    <property type="entry name" value="GIYc"/>
    <property type="match status" value="1"/>
</dbReference>
<sequence length="85" mass="10142">MLSNSWYVYLLRCSDNSIYAGITTNIVRRIKEHNHCNKLGAKYTRVRRPVSLVYSEEHPDRSTASKREYELKQLTKKQKEQLIRQ</sequence>
<comment type="similarity">
    <text evidence="1">Belongs to the UPF0213 family.</text>
</comment>
<evidence type="ECO:0000256" key="1">
    <source>
        <dbReference type="ARBA" id="ARBA00007435"/>
    </source>
</evidence>
<proteinExistence type="inferred from homology"/>
<gene>
    <name evidence="3" type="ORF">GCM10011501_31210</name>
</gene>
<name>A0ABQ3J4Y6_9GAMM</name>
<dbReference type="Gene3D" id="3.40.1440.10">
    <property type="entry name" value="GIY-YIG endonuclease"/>
    <property type="match status" value="1"/>
</dbReference>
<dbReference type="PANTHER" id="PTHR34477:SF1">
    <property type="entry name" value="UPF0213 PROTEIN YHBQ"/>
    <property type="match status" value="1"/>
</dbReference>
<dbReference type="RefSeq" id="WP_189379190.1">
    <property type="nucleotide sequence ID" value="NZ_BNAH01000014.1"/>
</dbReference>
<dbReference type="PANTHER" id="PTHR34477">
    <property type="entry name" value="UPF0213 PROTEIN YHBQ"/>
    <property type="match status" value="1"/>
</dbReference>
<reference evidence="4" key="1">
    <citation type="journal article" date="2019" name="Int. J. Syst. Evol. Microbiol.">
        <title>The Global Catalogue of Microorganisms (GCM) 10K type strain sequencing project: providing services to taxonomists for standard genome sequencing and annotation.</title>
        <authorList>
            <consortium name="The Broad Institute Genomics Platform"/>
            <consortium name="The Broad Institute Genome Sequencing Center for Infectious Disease"/>
            <person name="Wu L."/>
            <person name="Ma J."/>
        </authorList>
    </citation>
    <scope>NUCLEOTIDE SEQUENCE [LARGE SCALE GENOMIC DNA]</scope>
    <source>
        <strain evidence="4">CGMCC 1.15922</strain>
    </source>
</reference>
<comment type="caution">
    <text evidence="3">The sequence shown here is derived from an EMBL/GenBank/DDBJ whole genome shotgun (WGS) entry which is preliminary data.</text>
</comment>
<evidence type="ECO:0000313" key="3">
    <source>
        <dbReference type="EMBL" id="GHE99401.1"/>
    </source>
</evidence>
<organism evidence="3 4">
    <name type="scientific">Thalassotalea profundi</name>
    <dbReference type="NCBI Taxonomy" id="2036687"/>
    <lineage>
        <taxon>Bacteria</taxon>
        <taxon>Pseudomonadati</taxon>
        <taxon>Pseudomonadota</taxon>
        <taxon>Gammaproteobacteria</taxon>
        <taxon>Alteromonadales</taxon>
        <taxon>Colwelliaceae</taxon>
        <taxon>Thalassotalea</taxon>
    </lineage>
</organism>
<dbReference type="Pfam" id="PF01541">
    <property type="entry name" value="GIY-YIG"/>
    <property type="match status" value="1"/>
</dbReference>
<evidence type="ECO:0000259" key="2">
    <source>
        <dbReference type="PROSITE" id="PS50164"/>
    </source>
</evidence>
<keyword evidence="4" id="KW-1185">Reference proteome</keyword>
<dbReference type="SUPFAM" id="SSF82771">
    <property type="entry name" value="GIY-YIG endonuclease"/>
    <property type="match status" value="1"/>
</dbReference>
<evidence type="ECO:0000313" key="4">
    <source>
        <dbReference type="Proteomes" id="UP000626370"/>
    </source>
</evidence>
<dbReference type="InterPro" id="IPR050190">
    <property type="entry name" value="UPF0213_domain"/>
</dbReference>
<dbReference type="EMBL" id="BNAH01000014">
    <property type="protein sequence ID" value="GHE99401.1"/>
    <property type="molecule type" value="Genomic_DNA"/>
</dbReference>
<dbReference type="PROSITE" id="PS50164">
    <property type="entry name" value="GIY_YIG"/>
    <property type="match status" value="1"/>
</dbReference>
<dbReference type="InterPro" id="IPR000305">
    <property type="entry name" value="GIY-YIG_endonuc"/>
</dbReference>
<accession>A0ABQ3J4Y6</accession>
<dbReference type="Proteomes" id="UP000626370">
    <property type="component" value="Unassembled WGS sequence"/>
</dbReference>
<dbReference type="CDD" id="cd10456">
    <property type="entry name" value="GIY-YIG_UPF0213"/>
    <property type="match status" value="1"/>
</dbReference>
<feature type="domain" description="GIY-YIG" evidence="2">
    <location>
        <begin position="4"/>
        <end position="81"/>
    </location>
</feature>
<protein>
    <recommendedName>
        <fullName evidence="2">GIY-YIG domain-containing protein</fullName>
    </recommendedName>
</protein>
<dbReference type="InterPro" id="IPR035901">
    <property type="entry name" value="GIY-YIG_endonuc_sf"/>
</dbReference>